<feature type="region of interest" description="Disordered" evidence="1">
    <location>
        <begin position="1"/>
        <end position="25"/>
    </location>
</feature>
<dbReference type="Pfam" id="PF24038">
    <property type="entry name" value="DUF7347"/>
    <property type="match status" value="1"/>
</dbReference>
<dbReference type="Pfam" id="PF24042">
    <property type="entry name" value="DUF7351"/>
    <property type="match status" value="1"/>
</dbReference>
<dbReference type="CDD" id="cd00090">
    <property type="entry name" value="HTH_ARSR"/>
    <property type="match status" value="1"/>
</dbReference>
<reference evidence="4 5" key="1">
    <citation type="submission" date="2022-06" db="EMBL/GenBank/DDBJ databases">
        <title>Halogeometricum sp. a new haloarchaeum isolate from saline soil.</title>
        <authorList>
            <person name="Strakova D."/>
            <person name="Galisteo C."/>
            <person name="Sanchez-Porro C."/>
            <person name="Ventosa A."/>
        </authorList>
    </citation>
    <scope>NUCLEOTIDE SEQUENCE [LARGE SCALE GENOMIC DNA]</scope>
    <source>
        <strain evidence="4 5">S1BR25-6</strain>
    </source>
</reference>
<proteinExistence type="predicted"/>
<dbReference type="Gene3D" id="1.10.10.10">
    <property type="entry name" value="Winged helix-like DNA-binding domain superfamily/Winged helix DNA-binding domain"/>
    <property type="match status" value="1"/>
</dbReference>
<comment type="caution">
    <text evidence="4">The sequence shown here is derived from an EMBL/GenBank/DDBJ whole genome shotgun (WGS) entry which is preliminary data.</text>
</comment>
<protein>
    <submittedName>
        <fullName evidence="4">Winged helix-turn-helix domain-containing protein</fullName>
    </submittedName>
</protein>
<dbReference type="EMBL" id="JAMQOP010000005">
    <property type="protein sequence ID" value="MDS0300991.1"/>
    <property type="molecule type" value="Genomic_DNA"/>
</dbReference>
<dbReference type="RefSeq" id="WP_310925916.1">
    <property type="nucleotide sequence ID" value="NZ_JAMQOP010000005.1"/>
</dbReference>
<dbReference type="InterPro" id="IPR055775">
    <property type="entry name" value="DUF7351"/>
</dbReference>
<feature type="domain" description="DUF7347" evidence="2">
    <location>
        <begin position="33"/>
        <end position="107"/>
    </location>
</feature>
<feature type="domain" description="DUF7351" evidence="3">
    <location>
        <begin position="125"/>
        <end position="318"/>
    </location>
</feature>
<dbReference type="InterPro" id="IPR036390">
    <property type="entry name" value="WH_DNA-bd_sf"/>
</dbReference>
<evidence type="ECO:0000259" key="3">
    <source>
        <dbReference type="Pfam" id="PF24042"/>
    </source>
</evidence>
<dbReference type="InterPro" id="IPR055771">
    <property type="entry name" value="DUF7347"/>
</dbReference>
<sequence length="331" mass="36378">MSRNRVDENPGKDIDDGAPKEGSGLSFSETVATAIASLASETRLRILLVLWDAQDRPLRFGELRERVGVADPGQFRYHLRKLEDQFVRNTAEGYDITNAGVNVVWAVRSGDLTWSGDVDPFPIDSVCPACSAGLSLRYEEQMFFVTCPDCGRTHEMAPFHPSGLVGRTNREIHAAFERVSRGQFELGAHDICPRCYGAGSFTLVTDENAIPTDLREELSATELADLTRYDPQEGIASVVWTCSQCGLWMEFPLAVLLCHRTAVAEFYRDHGVDVDAIPARDLLHHLGDIAITVTELDPLSMLVTMTKDDETLTVSIDGGFAGVATDRTPAD</sequence>
<evidence type="ECO:0000256" key="1">
    <source>
        <dbReference type="SAM" id="MobiDB-lite"/>
    </source>
</evidence>
<dbReference type="Proteomes" id="UP001257060">
    <property type="component" value="Unassembled WGS sequence"/>
</dbReference>
<gene>
    <name evidence="4" type="ORF">NDI76_19800</name>
</gene>
<evidence type="ECO:0000313" key="4">
    <source>
        <dbReference type="EMBL" id="MDS0300991.1"/>
    </source>
</evidence>
<keyword evidence="5" id="KW-1185">Reference proteome</keyword>
<dbReference type="InterPro" id="IPR036388">
    <property type="entry name" value="WH-like_DNA-bd_sf"/>
</dbReference>
<evidence type="ECO:0000259" key="2">
    <source>
        <dbReference type="Pfam" id="PF24038"/>
    </source>
</evidence>
<dbReference type="InterPro" id="IPR011991">
    <property type="entry name" value="ArsR-like_HTH"/>
</dbReference>
<accession>A0ABU2GJK6</accession>
<dbReference type="SUPFAM" id="SSF46785">
    <property type="entry name" value="Winged helix' DNA-binding domain"/>
    <property type="match status" value="1"/>
</dbReference>
<name>A0ABU2GJK6_9EURY</name>
<organism evidence="4 5">
    <name type="scientific">Halogeometricum salsisoli</name>
    <dbReference type="NCBI Taxonomy" id="2950536"/>
    <lineage>
        <taxon>Archaea</taxon>
        <taxon>Methanobacteriati</taxon>
        <taxon>Methanobacteriota</taxon>
        <taxon>Stenosarchaea group</taxon>
        <taxon>Halobacteria</taxon>
        <taxon>Halobacteriales</taxon>
        <taxon>Haloferacaceae</taxon>
        <taxon>Halogeometricum</taxon>
    </lineage>
</organism>
<evidence type="ECO:0000313" key="5">
    <source>
        <dbReference type="Proteomes" id="UP001257060"/>
    </source>
</evidence>
<feature type="compositionally biased region" description="Basic and acidic residues" evidence="1">
    <location>
        <begin position="1"/>
        <end position="19"/>
    </location>
</feature>